<sequence>MYNYLEIGLVIFCDSGFWVIFTYCFTDDELQEMLDAHAETIEVMHVLKPFGVCMAGVDEFDPRWYVDGNKLVEVASELMEYYQG</sequence>
<gene>
    <name evidence="1" type="ORF">DNH61_25780</name>
</gene>
<dbReference type="Proteomes" id="UP000249522">
    <property type="component" value="Unassembled WGS sequence"/>
</dbReference>
<organism evidence="1 2">
    <name type="scientific">Paenibacillus sambharensis</name>
    <dbReference type="NCBI Taxonomy" id="1803190"/>
    <lineage>
        <taxon>Bacteria</taxon>
        <taxon>Bacillati</taxon>
        <taxon>Bacillota</taxon>
        <taxon>Bacilli</taxon>
        <taxon>Bacillales</taxon>
        <taxon>Paenibacillaceae</taxon>
        <taxon>Paenibacillus</taxon>
    </lineage>
</organism>
<proteinExistence type="predicted"/>
<protein>
    <submittedName>
        <fullName evidence="1">Uncharacterized protein</fullName>
    </submittedName>
</protein>
<comment type="caution">
    <text evidence="1">The sequence shown here is derived from an EMBL/GenBank/DDBJ whole genome shotgun (WGS) entry which is preliminary data.</text>
</comment>
<dbReference type="EMBL" id="QKRB01000063">
    <property type="protein sequence ID" value="PZD92909.1"/>
    <property type="molecule type" value="Genomic_DNA"/>
</dbReference>
<evidence type="ECO:0000313" key="1">
    <source>
        <dbReference type="EMBL" id="PZD92909.1"/>
    </source>
</evidence>
<evidence type="ECO:0000313" key="2">
    <source>
        <dbReference type="Proteomes" id="UP000249522"/>
    </source>
</evidence>
<dbReference type="AlphaFoldDB" id="A0A2W1L1Z3"/>
<reference evidence="1 2" key="1">
    <citation type="submission" date="2018-06" db="EMBL/GenBank/DDBJ databases">
        <title>Paenibacillus imtechensis sp. nov.</title>
        <authorList>
            <person name="Pinnaka A.K."/>
            <person name="Singh H."/>
            <person name="Kaur M."/>
        </authorList>
    </citation>
    <scope>NUCLEOTIDE SEQUENCE [LARGE SCALE GENOMIC DNA]</scope>
    <source>
        <strain evidence="1 2">SMB1</strain>
    </source>
</reference>
<name>A0A2W1L1Z3_9BACL</name>
<keyword evidence="2" id="KW-1185">Reference proteome</keyword>
<accession>A0A2W1L1Z3</accession>